<feature type="transmembrane region" description="Helical" evidence="1">
    <location>
        <begin position="62"/>
        <end position="82"/>
    </location>
</feature>
<dbReference type="EMBL" id="QSVF01000005">
    <property type="protein sequence ID" value="RGO11721.1"/>
    <property type="molecule type" value="Genomic_DNA"/>
</dbReference>
<sequence>MMKLLLLAVILLTKVLITKGVALVCIILSFIFKGKQLHKSALEWDKYFLSLNDDFVYRYTKIIYIISTVLSSYVMFLLFKFFDFKYPISLTLIILMVCSLITWYKYQKSGKSYIKTRFYEIKESIMSDSVNNNVTP</sequence>
<evidence type="ECO:0000256" key="1">
    <source>
        <dbReference type="SAM" id="Phobius"/>
    </source>
</evidence>
<keyword evidence="1" id="KW-0472">Membrane</keyword>
<gene>
    <name evidence="2" type="ORF">DXB31_02880</name>
</gene>
<feature type="transmembrane region" description="Helical" evidence="1">
    <location>
        <begin position="6"/>
        <end position="32"/>
    </location>
</feature>
<comment type="caution">
    <text evidence="2">The sequence shown here is derived from an EMBL/GenBank/DDBJ whole genome shotgun (WGS) entry which is preliminary data.</text>
</comment>
<dbReference type="AlphaFoldDB" id="A0A3E5FRK1"/>
<evidence type="ECO:0000313" key="2">
    <source>
        <dbReference type="EMBL" id="RGO11721.1"/>
    </source>
</evidence>
<dbReference type="RefSeq" id="WP_117604607.1">
    <property type="nucleotide sequence ID" value="NZ_CAXVJN010000008.1"/>
</dbReference>
<organism evidence="2 3">
    <name type="scientific">Thomasclavelia spiroformis</name>
    <dbReference type="NCBI Taxonomy" id="29348"/>
    <lineage>
        <taxon>Bacteria</taxon>
        <taxon>Bacillati</taxon>
        <taxon>Bacillota</taxon>
        <taxon>Erysipelotrichia</taxon>
        <taxon>Erysipelotrichales</taxon>
        <taxon>Coprobacillaceae</taxon>
        <taxon>Thomasclavelia</taxon>
    </lineage>
</organism>
<protein>
    <recommendedName>
        <fullName evidence="4">DUF3784 domain-containing protein</fullName>
    </recommendedName>
</protein>
<keyword evidence="1" id="KW-0812">Transmembrane</keyword>
<feature type="transmembrane region" description="Helical" evidence="1">
    <location>
        <begin position="88"/>
        <end position="106"/>
    </location>
</feature>
<reference evidence="2 3" key="1">
    <citation type="submission" date="2018-08" db="EMBL/GenBank/DDBJ databases">
        <title>A genome reference for cultivated species of the human gut microbiota.</title>
        <authorList>
            <person name="Zou Y."/>
            <person name="Xue W."/>
            <person name="Luo G."/>
        </authorList>
    </citation>
    <scope>NUCLEOTIDE SEQUENCE [LARGE SCALE GENOMIC DNA]</scope>
    <source>
        <strain evidence="2 3">OM02-6</strain>
    </source>
</reference>
<evidence type="ECO:0008006" key="4">
    <source>
        <dbReference type="Google" id="ProtNLM"/>
    </source>
</evidence>
<evidence type="ECO:0000313" key="3">
    <source>
        <dbReference type="Proteomes" id="UP000261087"/>
    </source>
</evidence>
<name>A0A3E5FRK1_9FIRM</name>
<dbReference type="Proteomes" id="UP000261087">
    <property type="component" value="Unassembled WGS sequence"/>
</dbReference>
<accession>A0A3E5FRK1</accession>
<proteinExistence type="predicted"/>
<keyword evidence="1" id="KW-1133">Transmembrane helix</keyword>